<organism evidence="10">
    <name type="scientific">Schistocephalus solidus</name>
    <name type="common">Tapeworm</name>
    <dbReference type="NCBI Taxonomy" id="70667"/>
    <lineage>
        <taxon>Eukaryota</taxon>
        <taxon>Metazoa</taxon>
        <taxon>Spiralia</taxon>
        <taxon>Lophotrochozoa</taxon>
        <taxon>Platyhelminthes</taxon>
        <taxon>Cestoda</taxon>
        <taxon>Eucestoda</taxon>
        <taxon>Diphyllobothriidea</taxon>
        <taxon>Diphyllobothriidae</taxon>
        <taxon>Schistocephalus</taxon>
    </lineage>
</organism>
<evidence type="ECO:0000256" key="3">
    <source>
        <dbReference type="ARBA" id="ARBA00022679"/>
    </source>
</evidence>
<proteinExistence type="inferred from homology"/>
<keyword evidence="1 9" id="KW-0820">tRNA-binding</keyword>
<keyword evidence="3 9" id="KW-0808">Transferase</keyword>
<evidence type="ECO:0000256" key="1">
    <source>
        <dbReference type="ARBA" id="ARBA00022555"/>
    </source>
</evidence>
<comment type="similarity">
    <text evidence="9">Belongs to the class I-like SAM-binding methyltransferase superfamily. Trm1 family.</text>
</comment>
<dbReference type="SUPFAM" id="SSF53335">
    <property type="entry name" value="S-adenosyl-L-methionine-dependent methyltransferases"/>
    <property type="match status" value="1"/>
</dbReference>
<dbReference type="PROSITE" id="PS51626">
    <property type="entry name" value="SAM_MT_TRM1"/>
    <property type="match status" value="1"/>
</dbReference>
<dbReference type="InterPro" id="IPR029063">
    <property type="entry name" value="SAM-dependent_MTases_sf"/>
</dbReference>
<dbReference type="AlphaFoldDB" id="A0A183SH74"/>
<dbReference type="GO" id="GO:0160104">
    <property type="term" value="F:tRNA (guanine(26)-N2)-dimethyltransferase activity"/>
    <property type="evidence" value="ECO:0007669"/>
    <property type="project" value="UniProtKB-EC"/>
</dbReference>
<dbReference type="GO" id="GO:0005634">
    <property type="term" value="C:nucleus"/>
    <property type="evidence" value="ECO:0007669"/>
    <property type="project" value="TreeGrafter"/>
</dbReference>
<dbReference type="Gene3D" id="3.40.50.150">
    <property type="entry name" value="Vaccinia Virus protein VP39"/>
    <property type="match status" value="1"/>
</dbReference>
<dbReference type="InterPro" id="IPR002905">
    <property type="entry name" value="Trm1"/>
</dbReference>
<evidence type="ECO:0000256" key="5">
    <source>
        <dbReference type="ARBA" id="ARBA00022694"/>
    </source>
</evidence>
<dbReference type="Pfam" id="PF02005">
    <property type="entry name" value="TRM"/>
    <property type="match status" value="1"/>
</dbReference>
<dbReference type="GO" id="GO:0002940">
    <property type="term" value="P:tRNA N2-guanine methylation"/>
    <property type="evidence" value="ECO:0007669"/>
    <property type="project" value="TreeGrafter"/>
</dbReference>
<accession>A0A183SH74</accession>
<comment type="catalytic activity">
    <reaction evidence="8">
        <text>guanosine(26) in tRNA + 2 S-adenosyl-L-methionine = N(2)-dimethylguanosine(26) in tRNA + 2 S-adenosyl-L-homocysteine + 2 H(+)</text>
        <dbReference type="Rhea" id="RHEA:43140"/>
        <dbReference type="Rhea" id="RHEA-COMP:10359"/>
        <dbReference type="Rhea" id="RHEA-COMP:10360"/>
        <dbReference type="ChEBI" id="CHEBI:15378"/>
        <dbReference type="ChEBI" id="CHEBI:57856"/>
        <dbReference type="ChEBI" id="CHEBI:59789"/>
        <dbReference type="ChEBI" id="CHEBI:74269"/>
        <dbReference type="ChEBI" id="CHEBI:74513"/>
        <dbReference type="EC" id="2.1.1.216"/>
    </reaction>
</comment>
<reference evidence="10" key="1">
    <citation type="submission" date="2016-06" db="UniProtKB">
        <authorList>
            <consortium name="WormBaseParasite"/>
        </authorList>
    </citation>
    <scope>IDENTIFICATION</scope>
</reference>
<name>A0A183SH74_SCHSO</name>
<evidence type="ECO:0000256" key="4">
    <source>
        <dbReference type="ARBA" id="ARBA00022691"/>
    </source>
</evidence>
<protein>
    <recommendedName>
        <fullName evidence="7">tRNA (guanine(26)-N(2))-dimethyltransferase</fullName>
        <ecNumber evidence="7">2.1.1.216</ecNumber>
    </recommendedName>
</protein>
<dbReference type="PANTHER" id="PTHR10631">
    <property type="entry name" value="N 2 ,N 2 -DIMETHYLGUANOSINE TRNA METHYLTRANSFERASE"/>
    <property type="match status" value="1"/>
</dbReference>
<dbReference type="PANTHER" id="PTHR10631:SF3">
    <property type="entry name" value="TRNA (GUANINE(26)-N(2))-DIMETHYLTRANSFERASE"/>
    <property type="match status" value="1"/>
</dbReference>
<dbReference type="GO" id="GO:0000049">
    <property type="term" value="F:tRNA binding"/>
    <property type="evidence" value="ECO:0007669"/>
    <property type="project" value="UniProtKB-UniRule"/>
</dbReference>
<keyword evidence="2 9" id="KW-0489">Methyltransferase</keyword>
<sequence length="373" mass="41226">LFFLRSTAYTISTRFISFHGRCLSKFAPVVTKMTEMKVREGSAEVKLPDSVFYNPVQEFNRDITIAVIRNFLKLHLCEFIDKGMKIAASKNASPEPTTYVGISILEALAASGLRSVRFANEIPLVCKITANDVDPEATKLISENAQRNHVSALVQPTCSDAVSLMLNSTSYADRFPNPFSCVFKRVNHIVFIFDVSFNVVDIDPYGTASPFLDSAVQCLYDGGLLCVTSTDMAVLCGATPGTAYGKYGGVAIKMTAQHEQGLRLLLYAIQQAASRHGKVIEPLLSLSIDFYARVFVRVRSSPRGVKHVAAKMALVYSCTGCHVSAHNKIKEQFQCALIYSNIFKHKVMNLDVRPLLSLLKSGREIPKLRQRLA</sequence>
<keyword evidence="4 9" id="KW-0949">S-adenosyl-L-methionine</keyword>
<evidence type="ECO:0000256" key="6">
    <source>
        <dbReference type="ARBA" id="ARBA00022884"/>
    </source>
</evidence>
<dbReference type="EC" id="2.1.1.216" evidence="7"/>
<evidence type="ECO:0000256" key="8">
    <source>
        <dbReference type="ARBA" id="ARBA00051897"/>
    </source>
</evidence>
<dbReference type="WBParaSite" id="SSLN_0000367901-mRNA-1">
    <property type="protein sequence ID" value="SSLN_0000367901-mRNA-1"/>
    <property type="gene ID" value="SSLN_0000367901"/>
</dbReference>
<evidence type="ECO:0000256" key="9">
    <source>
        <dbReference type="PROSITE-ProRule" id="PRU00958"/>
    </source>
</evidence>
<evidence type="ECO:0000256" key="2">
    <source>
        <dbReference type="ARBA" id="ARBA00022603"/>
    </source>
</evidence>
<evidence type="ECO:0000256" key="7">
    <source>
        <dbReference type="ARBA" id="ARBA00039099"/>
    </source>
</evidence>
<keyword evidence="6 9" id="KW-0694">RNA-binding</keyword>
<keyword evidence="5 9" id="KW-0819">tRNA processing</keyword>
<evidence type="ECO:0000313" key="10">
    <source>
        <dbReference type="WBParaSite" id="SSLN_0000367901-mRNA-1"/>
    </source>
</evidence>